<accession>A0A545AXH9</accession>
<evidence type="ECO:0000313" key="2">
    <source>
        <dbReference type="EMBL" id="TQS46039.1"/>
    </source>
</evidence>
<feature type="transmembrane region" description="Helical" evidence="1">
    <location>
        <begin position="18"/>
        <end position="36"/>
    </location>
</feature>
<evidence type="ECO:0000256" key="1">
    <source>
        <dbReference type="SAM" id="Phobius"/>
    </source>
</evidence>
<feature type="transmembrane region" description="Helical" evidence="1">
    <location>
        <begin position="79"/>
        <end position="102"/>
    </location>
</feature>
<name>A0A545AXH9_9ACTN</name>
<gene>
    <name evidence="2" type="ORF">FL583_06000</name>
</gene>
<proteinExistence type="predicted"/>
<dbReference type="OrthoDB" id="3405898at2"/>
<sequence length="263" mass="27460">MTDVAPEVLARLSRRSRVVAAVLGAVGFLYAVLVPLLSGRPALFLALLIVLPVGYAVIFRRRRRPGFAFGHYDGQPAFAAPLTPSIGGALVIVLLEAAGLLVPAGGGGLILPGAAAALPVAALLVASAVAVLLVAAAVAVLRTPPLLRLTAEGLVVTGRPNRLIPWDAFAPCGPAGPEMGRDAIWLQARAGTRGLGREWATDVRGRPPAPGQAWFRLRLRAVLVDPEFLARSLRTYRSNPRLRPAIGTAEGVDDLFGFATSAV</sequence>
<organism evidence="2 3">
    <name type="scientific">Cryptosporangium phraense</name>
    <dbReference type="NCBI Taxonomy" id="2593070"/>
    <lineage>
        <taxon>Bacteria</taxon>
        <taxon>Bacillati</taxon>
        <taxon>Actinomycetota</taxon>
        <taxon>Actinomycetes</taxon>
        <taxon>Cryptosporangiales</taxon>
        <taxon>Cryptosporangiaceae</taxon>
        <taxon>Cryptosporangium</taxon>
    </lineage>
</organism>
<feature type="transmembrane region" description="Helical" evidence="1">
    <location>
        <begin position="114"/>
        <end position="141"/>
    </location>
</feature>
<feature type="transmembrane region" description="Helical" evidence="1">
    <location>
        <begin position="42"/>
        <end position="59"/>
    </location>
</feature>
<dbReference type="RefSeq" id="WP_142703446.1">
    <property type="nucleotide sequence ID" value="NZ_VIRS01000003.1"/>
</dbReference>
<keyword evidence="1" id="KW-0812">Transmembrane</keyword>
<evidence type="ECO:0008006" key="4">
    <source>
        <dbReference type="Google" id="ProtNLM"/>
    </source>
</evidence>
<comment type="caution">
    <text evidence="2">The sequence shown here is derived from an EMBL/GenBank/DDBJ whole genome shotgun (WGS) entry which is preliminary data.</text>
</comment>
<keyword evidence="1" id="KW-0472">Membrane</keyword>
<keyword evidence="1" id="KW-1133">Transmembrane helix</keyword>
<evidence type="ECO:0000313" key="3">
    <source>
        <dbReference type="Proteomes" id="UP000317982"/>
    </source>
</evidence>
<reference evidence="2 3" key="1">
    <citation type="submission" date="2019-07" db="EMBL/GenBank/DDBJ databases">
        <title>Cryptosporangium phraense sp. nov., isolated from plant litter.</title>
        <authorList>
            <person name="Suriyachadkun C."/>
        </authorList>
    </citation>
    <scope>NUCLEOTIDE SEQUENCE [LARGE SCALE GENOMIC DNA]</scope>
    <source>
        <strain evidence="2 3">A-T 5661</strain>
    </source>
</reference>
<keyword evidence="3" id="KW-1185">Reference proteome</keyword>
<dbReference type="Proteomes" id="UP000317982">
    <property type="component" value="Unassembled WGS sequence"/>
</dbReference>
<dbReference type="AlphaFoldDB" id="A0A545AXH9"/>
<dbReference type="InParanoid" id="A0A545AXH9"/>
<protein>
    <recommendedName>
        <fullName evidence="4">PH domain-containing protein</fullName>
    </recommendedName>
</protein>
<dbReference type="EMBL" id="VIRS01000003">
    <property type="protein sequence ID" value="TQS46039.1"/>
    <property type="molecule type" value="Genomic_DNA"/>
</dbReference>